<dbReference type="EMBL" id="AFBR01000024">
    <property type="protein sequence ID" value="EGG55579.1"/>
    <property type="molecule type" value="Genomic_DNA"/>
</dbReference>
<evidence type="ECO:0000313" key="1">
    <source>
        <dbReference type="EMBL" id="EGG55579.1"/>
    </source>
</evidence>
<accession>F3QS16</accession>
<keyword evidence="2" id="KW-1185">Reference proteome</keyword>
<dbReference type="Proteomes" id="UP000005546">
    <property type="component" value="Unassembled WGS sequence"/>
</dbReference>
<evidence type="ECO:0000313" key="2">
    <source>
        <dbReference type="Proteomes" id="UP000005546"/>
    </source>
</evidence>
<dbReference type="STRING" id="762982.HMPREF9442_00971"/>
<dbReference type="HOGENOM" id="CLU_2303221_0_0_10"/>
<sequence length="100" mass="11457">MMFVLATRVIRIYTPQGISFKEKTRHATPILLKYDRNGSGRWSTPENYPAEIGKSFCAKRKIVRLRLIFRLAQKNLAAFSRVTTGHLTLAFTPRHGLAPR</sequence>
<organism evidence="1 2">
    <name type="scientific">Paraprevotella xylaniphila YIT 11841</name>
    <dbReference type="NCBI Taxonomy" id="762982"/>
    <lineage>
        <taxon>Bacteria</taxon>
        <taxon>Pseudomonadati</taxon>
        <taxon>Bacteroidota</taxon>
        <taxon>Bacteroidia</taxon>
        <taxon>Bacteroidales</taxon>
        <taxon>Prevotellaceae</taxon>
        <taxon>Paraprevotella</taxon>
    </lineage>
</organism>
<protein>
    <submittedName>
        <fullName evidence="1">Uncharacterized protein</fullName>
    </submittedName>
</protein>
<dbReference type="AlphaFoldDB" id="F3QS16"/>
<gene>
    <name evidence="1" type="ORF">HMPREF9442_00971</name>
</gene>
<reference evidence="1 2" key="1">
    <citation type="submission" date="2011-02" db="EMBL/GenBank/DDBJ databases">
        <authorList>
            <person name="Weinstock G."/>
            <person name="Sodergren E."/>
            <person name="Clifton S."/>
            <person name="Fulton L."/>
            <person name="Fulton B."/>
            <person name="Courtney L."/>
            <person name="Fronick C."/>
            <person name="Harrison M."/>
            <person name="Strong C."/>
            <person name="Farmer C."/>
            <person name="Delahaunty K."/>
            <person name="Markovic C."/>
            <person name="Hall O."/>
            <person name="Minx P."/>
            <person name="Tomlinson C."/>
            <person name="Mitreva M."/>
            <person name="Hou S."/>
            <person name="Chen J."/>
            <person name="Wollam A."/>
            <person name="Pepin K.H."/>
            <person name="Johnson M."/>
            <person name="Bhonagiri V."/>
            <person name="Zhang X."/>
            <person name="Suruliraj S."/>
            <person name="Warren W."/>
            <person name="Chinwalla A."/>
            <person name="Mardis E.R."/>
            <person name="Wilson R.K."/>
        </authorList>
    </citation>
    <scope>NUCLEOTIDE SEQUENCE [LARGE SCALE GENOMIC DNA]</scope>
    <source>
        <strain evidence="1 2">YIT 11841</strain>
    </source>
</reference>
<comment type="caution">
    <text evidence="1">The sequence shown here is derived from an EMBL/GenBank/DDBJ whole genome shotgun (WGS) entry which is preliminary data.</text>
</comment>
<name>F3QS16_9BACT</name>
<proteinExistence type="predicted"/>